<protein>
    <submittedName>
        <fullName evidence="2">Uncharacterized protein</fullName>
    </submittedName>
</protein>
<accession>W1NMS5</accession>
<dbReference type="Gramene" id="ERM96851">
    <property type="protein sequence ID" value="ERM96851"/>
    <property type="gene ID" value="AMTR_s00128p00118780"/>
</dbReference>
<evidence type="ECO:0000313" key="2">
    <source>
        <dbReference type="EMBL" id="ERM96851.1"/>
    </source>
</evidence>
<dbReference type="AlphaFoldDB" id="W1NMS5"/>
<gene>
    <name evidence="2" type="ORF">AMTR_s00128p00118780</name>
</gene>
<evidence type="ECO:0000256" key="1">
    <source>
        <dbReference type="SAM" id="MobiDB-lite"/>
    </source>
</evidence>
<feature type="region of interest" description="Disordered" evidence="1">
    <location>
        <begin position="55"/>
        <end position="80"/>
    </location>
</feature>
<feature type="compositionally biased region" description="Low complexity" evidence="1">
    <location>
        <begin position="62"/>
        <end position="80"/>
    </location>
</feature>
<reference evidence="3" key="1">
    <citation type="journal article" date="2013" name="Science">
        <title>The Amborella genome and the evolution of flowering plants.</title>
        <authorList>
            <consortium name="Amborella Genome Project"/>
        </authorList>
    </citation>
    <scope>NUCLEOTIDE SEQUENCE [LARGE SCALE GENOMIC DNA]</scope>
</reference>
<dbReference type="HOGENOM" id="CLU_2592982_0_0_1"/>
<organism evidence="2 3">
    <name type="scientific">Amborella trichopoda</name>
    <dbReference type="NCBI Taxonomy" id="13333"/>
    <lineage>
        <taxon>Eukaryota</taxon>
        <taxon>Viridiplantae</taxon>
        <taxon>Streptophyta</taxon>
        <taxon>Embryophyta</taxon>
        <taxon>Tracheophyta</taxon>
        <taxon>Spermatophyta</taxon>
        <taxon>Magnoliopsida</taxon>
        <taxon>Amborellales</taxon>
        <taxon>Amborellaceae</taxon>
        <taxon>Amborella</taxon>
    </lineage>
</organism>
<dbReference type="EMBL" id="KI396767">
    <property type="protein sequence ID" value="ERM96851.1"/>
    <property type="molecule type" value="Genomic_DNA"/>
</dbReference>
<evidence type="ECO:0000313" key="3">
    <source>
        <dbReference type="Proteomes" id="UP000017836"/>
    </source>
</evidence>
<sequence>MDWFSVMGHSLVTMRLHVAPSPAVSLLKKLLLKVAREFFRITIVVENSAPQVNSLPSNYQASSDDSSGSSKSLLDSRNAG</sequence>
<name>W1NMS5_AMBTC</name>
<keyword evidence="3" id="KW-1185">Reference proteome</keyword>
<proteinExistence type="predicted"/>
<dbReference type="Proteomes" id="UP000017836">
    <property type="component" value="Unassembled WGS sequence"/>
</dbReference>